<protein>
    <submittedName>
        <fullName evidence="3">ThuA domain-containing protein</fullName>
    </submittedName>
</protein>
<dbReference type="RefSeq" id="WP_379014923.1">
    <property type="nucleotide sequence ID" value="NZ_JBHSDC010000027.1"/>
</dbReference>
<dbReference type="EMBL" id="JBHSDC010000027">
    <property type="protein sequence ID" value="MFC4232891.1"/>
    <property type="molecule type" value="Genomic_DNA"/>
</dbReference>
<dbReference type="Gene3D" id="3.40.50.880">
    <property type="match status" value="1"/>
</dbReference>
<dbReference type="Proteomes" id="UP001595906">
    <property type="component" value="Unassembled WGS sequence"/>
</dbReference>
<gene>
    <name evidence="3" type="ORF">ACFOW1_13395</name>
</gene>
<keyword evidence="4" id="KW-1185">Reference proteome</keyword>
<evidence type="ECO:0000259" key="2">
    <source>
        <dbReference type="Pfam" id="PF06283"/>
    </source>
</evidence>
<keyword evidence="1" id="KW-0732">Signal</keyword>
<evidence type="ECO:0000256" key="1">
    <source>
        <dbReference type="SAM" id="SignalP"/>
    </source>
</evidence>
<evidence type="ECO:0000313" key="3">
    <source>
        <dbReference type="EMBL" id="MFC4232891.1"/>
    </source>
</evidence>
<dbReference type="Pfam" id="PF06283">
    <property type="entry name" value="ThuA"/>
    <property type="match status" value="1"/>
</dbReference>
<dbReference type="InterPro" id="IPR029062">
    <property type="entry name" value="Class_I_gatase-like"/>
</dbReference>
<dbReference type="InterPro" id="IPR029010">
    <property type="entry name" value="ThuA-like"/>
</dbReference>
<organism evidence="3 4">
    <name type="scientific">Parasediminibacterium paludis</name>
    <dbReference type="NCBI Taxonomy" id="908966"/>
    <lineage>
        <taxon>Bacteria</taxon>
        <taxon>Pseudomonadati</taxon>
        <taxon>Bacteroidota</taxon>
        <taxon>Chitinophagia</taxon>
        <taxon>Chitinophagales</taxon>
        <taxon>Chitinophagaceae</taxon>
        <taxon>Parasediminibacterium</taxon>
    </lineage>
</organism>
<feature type="domain" description="ThuA-like" evidence="2">
    <location>
        <begin position="24"/>
        <end position="235"/>
    </location>
</feature>
<dbReference type="SUPFAM" id="SSF52317">
    <property type="entry name" value="Class I glutamine amidotransferase-like"/>
    <property type="match status" value="1"/>
</dbReference>
<feature type="signal peptide" evidence="1">
    <location>
        <begin position="1"/>
        <end position="20"/>
    </location>
</feature>
<proteinExistence type="predicted"/>
<comment type="caution">
    <text evidence="3">The sequence shown here is derived from an EMBL/GenBank/DDBJ whole genome shotgun (WGS) entry which is preliminary data.</text>
</comment>
<reference evidence="4" key="1">
    <citation type="journal article" date="2019" name="Int. J. Syst. Evol. Microbiol.">
        <title>The Global Catalogue of Microorganisms (GCM) 10K type strain sequencing project: providing services to taxonomists for standard genome sequencing and annotation.</title>
        <authorList>
            <consortium name="The Broad Institute Genomics Platform"/>
            <consortium name="The Broad Institute Genome Sequencing Center for Infectious Disease"/>
            <person name="Wu L."/>
            <person name="Ma J."/>
        </authorList>
    </citation>
    <scope>NUCLEOTIDE SEQUENCE [LARGE SCALE GENOMIC DNA]</scope>
    <source>
        <strain evidence="4">CECT 8010</strain>
    </source>
</reference>
<accession>A0ABV8Q0Z1</accession>
<name>A0ABV8Q0Z1_9BACT</name>
<feature type="chain" id="PRO_5046124029" evidence="1">
    <location>
        <begin position="21"/>
        <end position="241"/>
    </location>
</feature>
<dbReference type="PANTHER" id="PTHR40469">
    <property type="entry name" value="SECRETED GLYCOSYL HYDROLASE"/>
    <property type="match status" value="1"/>
</dbReference>
<dbReference type="PANTHER" id="PTHR40469:SF2">
    <property type="entry name" value="GALACTOSE-BINDING DOMAIN-LIKE SUPERFAMILY PROTEIN"/>
    <property type="match status" value="1"/>
</dbReference>
<sequence>MKKLAFFLVLVSLAFCQLNAQTIKLLAISKTNGYRHAAIPAAKAALTLMAQQQNWSISFTEDSLQFSDYKALKQYNAIIFVMTTGDIFSDKEQAAIQKFVERGGGLLTIHTGTDTEYDWPWYNAALGAKFKSHPKQQQARFLVKDSVHPATNMLPKEWVRFDELYNFRDSIPTNLHVLIELDETSYTGGTMGKHPIAWYQTVKKGRVLQTALGHTDASYKEPLFLQHLQGAIAWVSKANTQ</sequence>
<evidence type="ECO:0000313" key="4">
    <source>
        <dbReference type="Proteomes" id="UP001595906"/>
    </source>
</evidence>